<sequence length="177" mass="19265">MEDAAVEGGKQQGTKITEPTGTILGNGSTGASKTQEAGRRPFSTNSQKRSGKEKQEIKGMPKVLFSNERLEIREKVFEDWCIRDPISLSQADGQGPSLLRSQADGEGPSLLRSQAYGKGPSLLHSQAYGKPSSEFYDGHKITFTLFLETVEPVVVEAEGSGTFSFVWQPLLFPVKAQ</sequence>
<dbReference type="OrthoDB" id="9838072at2759"/>
<reference evidence="2 3" key="1">
    <citation type="journal article" date="2019" name="PLoS ONE">
        <title>Genomic analyses reveal an absence of contemporary introgressive admixture between fin whales and blue whales, despite known hybrids.</title>
        <authorList>
            <person name="Westbury M.V."/>
            <person name="Petersen B."/>
            <person name="Lorenzen E.D."/>
        </authorList>
    </citation>
    <scope>NUCLEOTIDE SEQUENCE [LARGE SCALE GENOMIC DNA]</scope>
    <source>
        <strain evidence="2">FinWhale-01</strain>
    </source>
</reference>
<name>A0A6A1QJD2_BALPH</name>
<dbReference type="Proteomes" id="UP000437017">
    <property type="component" value="Unassembled WGS sequence"/>
</dbReference>
<keyword evidence="3" id="KW-1185">Reference proteome</keyword>
<feature type="region of interest" description="Disordered" evidence="1">
    <location>
        <begin position="87"/>
        <end position="115"/>
    </location>
</feature>
<feature type="region of interest" description="Disordered" evidence="1">
    <location>
        <begin position="1"/>
        <end position="60"/>
    </location>
</feature>
<evidence type="ECO:0000313" key="2">
    <source>
        <dbReference type="EMBL" id="KAB0407235.1"/>
    </source>
</evidence>
<evidence type="ECO:0000313" key="3">
    <source>
        <dbReference type="Proteomes" id="UP000437017"/>
    </source>
</evidence>
<organism evidence="2 3">
    <name type="scientific">Balaenoptera physalus</name>
    <name type="common">Fin whale</name>
    <name type="synonym">Balaena physalus</name>
    <dbReference type="NCBI Taxonomy" id="9770"/>
    <lineage>
        <taxon>Eukaryota</taxon>
        <taxon>Metazoa</taxon>
        <taxon>Chordata</taxon>
        <taxon>Craniata</taxon>
        <taxon>Vertebrata</taxon>
        <taxon>Euteleostomi</taxon>
        <taxon>Mammalia</taxon>
        <taxon>Eutheria</taxon>
        <taxon>Laurasiatheria</taxon>
        <taxon>Artiodactyla</taxon>
        <taxon>Whippomorpha</taxon>
        <taxon>Cetacea</taxon>
        <taxon>Mysticeti</taxon>
        <taxon>Balaenopteridae</taxon>
        <taxon>Balaenoptera</taxon>
    </lineage>
</organism>
<dbReference type="AlphaFoldDB" id="A0A6A1QJD2"/>
<feature type="compositionally biased region" description="Polar residues" evidence="1">
    <location>
        <begin position="12"/>
        <end position="35"/>
    </location>
</feature>
<dbReference type="EMBL" id="SGJD01000072">
    <property type="protein sequence ID" value="KAB0407235.1"/>
    <property type="molecule type" value="Genomic_DNA"/>
</dbReference>
<evidence type="ECO:0000256" key="1">
    <source>
        <dbReference type="SAM" id="MobiDB-lite"/>
    </source>
</evidence>
<protein>
    <submittedName>
        <fullName evidence="2">Uncharacterized protein</fullName>
    </submittedName>
</protein>
<comment type="caution">
    <text evidence="2">The sequence shown here is derived from an EMBL/GenBank/DDBJ whole genome shotgun (WGS) entry which is preliminary data.</text>
</comment>
<proteinExistence type="predicted"/>
<feature type="compositionally biased region" description="Basic and acidic residues" evidence="1">
    <location>
        <begin position="50"/>
        <end position="59"/>
    </location>
</feature>
<gene>
    <name evidence="2" type="ORF">E2I00_002139</name>
</gene>
<accession>A0A6A1QJD2</accession>